<evidence type="ECO:0000313" key="3">
    <source>
        <dbReference type="Proteomes" id="UP000652761"/>
    </source>
</evidence>
<proteinExistence type="predicted"/>
<organism evidence="2 3">
    <name type="scientific">Colocasia esculenta</name>
    <name type="common">Wild taro</name>
    <name type="synonym">Arum esculentum</name>
    <dbReference type="NCBI Taxonomy" id="4460"/>
    <lineage>
        <taxon>Eukaryota</taxon>
        <taxon>Viridiplantae</taxon>
        <taxon>Streptophyta</taxon>
        <taxon>Embryophyta</taxon>
        <taxon>Tracheophyta</taxon>
        <taxon>Spermatophyta</taxon>
        <taxon>Magnoliopsida</taxon>
        <taxon>Liliopsida</taxon>
        <taxon>Araceae</taxon>
        <taxon>Aroideae</taxon>
        <taxon>Colocasieae</taxon>
        <taxon>Colocasia</taxon>
    </lineage>
</organism>
<dbReference type="AlphaFoldDB" id="A0A843X9G5"/>
<accession>A0A843X9G5</accession>
<keyword evidence="3" id="KW-1185">Reference proteome</keyword>
<gene>
    <name evidence="2" type="ORF">Taro_048921</name>
</gene>
<feature type="compositionally biased region" description="Polar residues" evidence="1">
    <location>
        <begin position="10"/>
        <end position="27"/>
    </location>
</feature>
<protein>
    <submittedName>
        <fullName evidence="2">Uncharacterized protein</fullName>
    </submittedName>
</protein>
<dbReference type="Proteomes" id="UP000652761">
    <property type="component" value="Unassembled WGS sequence"/>
</dbReference>
<evidence type="ECO:0000256" key="1">
    <source>
        <dbReference type="SAM" id="MobiDB-lite"/>
    </source>
</evidence>
<feature type="region of interest" description="Disordered" evidence="1">
    <location>
        <begin position="1"/>
        <end position="33"/>
    </location>
</feature>
<sequence length="85" mass="9504">MESKADSIMFPSSPSCENIINPPTSTLLPAPVPPPKRRSKHCLRIQFSLLEVEQISVNLIPHSEEEWLLSGLESSTKVVYGEEQE</sequence>
<name>A0A843X9G5_COLES</name>
<comment type="caution">
    <text evidence="2">The sequence shown here is derived from an EMBL/GenBank/DDBJ whole genome shotgun (WGS) entry which is preliminary data.</text>
</comment>
<dbReference type="EMBL" id="NMUH01006771">
    <property type="protein sequence ID" value="MQM15965.1"/>
    <property type="molecule type" value="Genomic_DNA"/>
</dbReference>
<reference evidence="2" key="1">
    <citation type="submission" date="2017-07" db="EMBL/GenBank/DDBJ databases">
        <title>Taro Niue Genome Assembly and Annotation.</title>
        <authorList>
            <person name="Atibalentja N."/>
            <person name="Keating K."/>
            <person name="Fields C.J."/>
        </authorList>
    </citation>
    <scope>NUCLEOTIDE SEQUENCE</scope>
    <source>
        <strain evidence="2">Niue_2</strain>
        <tissue evidence="2">Leaf</tissue>
    </source>
</reference>
<evidence type="ECO:0000313" key="2">
    <source>
        <dbReference type="EMBL" id="MQM15965.1"/>
    </source>
</evidence>